<comment type="caution">
    <text evidence="2">The sequence shown here is derived from an EMBL/GenBank/DDBJ whole genome shotgun (WGS) entry which is preliminary data.</text>
</comment>
<organism evidence="2 3">
    <name type="scientific">Kordiimonas lipolytica</name>
    <dbReference type="NCBI Taxonomy" id="1662421"/>
    <lineage>
        <taxon>Bacteria</taxon>
        <taxon>Pseudomonadati</taxon>
        <taxon>Pseudomonadota</taxon>
        <taxon>Alphaproteobacteria</taxon>
        <taxon>Kordiimonadales</taxon>
        <taxon>Kordiimonadaceae</taxon>
        <taxon>Kordiimonas</taxon>
    </lineage>
</organism>
<evidence type="ECO:0000313" key="3">
    <source>
        <dbReference type="Proteomes" id="UP001595776"/>
    </source>
</evidence>
<name>A0ABV8U8I8_9PROT</name>
<gene>
    <name evidence="2" type="ORF">ACFO5Q_06760</name>
</gene>
<evidence type="ECO:0000256" key="1">
    <source>
        <dbReference type="SAM" id="MobiDB-lite"/>
    </source>
</evidence>
<evidence type="ECO:0000313" key="2">
    <source>
        <dbReference type="EMBL" id="MFC4347544.1"/>
    </source>
</evidence>
<sequence>MPITPNVVTPSISGPDEIWFDPRAGLNAPSRQTGTQEGNDNPQELTIKLKQSLSPVPGDQDYKAGGTLTRSNDKIDLYLNKDLSEASKLDFCENQARISNAELKTGLKVYAKGLDTGFVDLALTLDMLETATRKKTDFSTGDPQTLINVDNNDPAAKKTLQLLAAEVVTPVILQGSPDPQVTASGTPLSLNFKFASTLGLSTYDGKGKVTVTPTDAKCKFYKDAKCEPSDEVPLSNGHTISNSDLKNGALTLYARATSDTATGELAVQLALDSNSAPLKVATAAPASATLSLLPTNKVTPTITTKIDASHDDTIWYPTLAKGALPYVTFGLTQTNGDIAFKGEGVLTRSNDKIALFYDKAMTKPLAFTDNKAALMTAAITGETPFYIKGSASGETELTFELVNDCQPAILVQKPVSTKLTIKEITEVVSHVDWQSTAIRILPESQAGDGTPVRAYITQKTSGGGNFTGTATLTRSDKLLGVYKSDKRPLFSGNNLSVTLSNEAITNTKNEYTVQWLGDTVPEDTVSLKLTPAEASDPYIVTNPSSQLATINEVGEPPLVVEKTNTVTPVIETDYDLVLQSRGFDDGDKKNATSPTLAHFYCTQSDTQIGYQGDGTLARDNAGIRIFRDKDCTDEIQFVGNKATIPNADLLKKDKTYYLSGAKTGKTSLTLSLAKPPSDLGTKPPFVVKDPVTKQLGVIALTLQVFRDDGTQSPIKAVAMTDRAKWQTGRFLPLQDSTLFGRAKLVVSKVATDTWPGDAGEHVISLDVSSDKASVWDAATNGRIVSKKGQPLTLKKSDLGSDKTYWLQSDGSDPSTQARDIHLSLGMDRKDKDDAAFQGAPDSIKPARNGDWAAATVVKIASLTPNIDNWRQYTNQPIDFSQTANTNQDEAKTGQNMLVTATTEPAVKGIGIDFMLWADPGNASDIPAATKSMKLDTHLPASTNSSGKASTRLKIGRYGGLKFTGVSFLTDDAATGAATFGADATKAPVSYKTKPVTAWRKINYSVAAMKRHDVLSYQDNYSDLFNRGKLQNTFAESFLELATSPDVTEVDNVPALYTSKSPRTPQYSDWIDARILDGSLPDYTDRAFNLMFIEHVAWATTQREQWFSKPVVNGNKFVASLGKRRFDTSTSSRFMVPGSATLQKYSLGFIHRWTENIPDNKVKLTDNADGSYNLEIDLQNVNKHGENIKDLWVKITLIDLQIICGLSVNKEPAVMTACRYAEQLGPSAGDEVYSTAAHEVGHFLGLTPLYLPTAAQTGNKYWYQGTSDKTYYLDTDLTTLKNIAVGIGQGPHCMCGFTNFADLVDNHNVRAKVDCLMFDMTVKPPITKVCNTCKKSVFGREYALANTSALNKY</sequence>
<dbReference type="Proteomes" id="UP001595776">
    <property type="component" value="Unassembled WGS sequence"/>
</dbReference>
<keyword evidence="3" id="KW-1185">Reference proteome</keyword>
<feature type="compositionally biased region" description="Polar residues" evidence="1">
    <location>
        <begin position="29"/>
        <end position="42"/>
    </location>
</feature>
<proteinExistence type="predicted"/>
<accession>A0ABV8U8I8</accession>
<feature type="region of interest" description="Disordered" evidence="1">
    <location>
        <begin position="21"/>
        <end position="42"/>
    </location>
</feature>
<reference evidence="3" key="1">
    <citation type="journal article" date="2019" name="Int. J. Syst. Evol. Microbiol.">
        <title>The Global Catalogue of Microorganisms (GCM) 10K type strain sequencing project: providing services to taxonomists for standard genome sequencing and annotation.</title>
        <authorList>
            <consortium name="The Broad Institute Genomics Platform"/>
            <consortium name="The Broad Institute Genome Sequencing Center for Infectious Disease"/>
            <person name="Wu L."/>
            <person name="Ma J."/>
        </authorList>
    </citation>
    <scope>NUCLEOTIDE SEQUENCE [LARGE SCALE GENOMIC DNA]</scope>
    <source>
        <strain evidence="3">CGMCC 1.15304</strain>
    </source>
</reference>
<protein>
    <submittedName>
        <fullName evidence="2">Uncharacterized protein</fullName>
    </submittedName>
</protein>
<dbReference type="EMBL" id="JBHSCR010000003">
    <property type="protein sequence ID" value="MFC4347544.1"/>
    <property type="molecule type" value="Genomic_DNA"/>
</dbReference>
<dbReference type="RefSeq" id="WP_068153304.1">
    <property type="nucleotide sequence ID" value="NZ_JBHSCR010000003.1"/>
</dbReference>